<dbReference type="GO" id="GO:0006886">
    <property type="term" value="P:intracellular protein transport"/>
    <property type="evidence" value="ECO:0007669"/>
    <property type="project" value="InterPro"/>
</dbReference>
<evidence type="ECO:0000313" key="11">
    <source>
        <dbReference type="Proteomes" id="UP001418222"/>
    </source>
</evidence>
<dbReference type="GO" id="GO:0019905">
    <property type="term" value="F:syntaxin binding"/>
    <property type="evidence" value="ECO:0007669"/>
    <property type="project" value="TreeGrafter"/>
</dbReference>
<dbReference type="PANTHER" id="PTHR13768:SF2">
    <property type="entry name" value="GAMMA-SOLUBLE NSF ATTACHMENT PROTEIN"/>
    <property type="match status" value="1"/>
</dbReference>
<keyword evidence="6" id="KW-0472">Membrane</keyword>
<proteinExistence type="inferred from homology"/>
<gene>
    <name evidence="10" type="primary">GSNAP</name>
    <name evidence="10" type="ORF">KSP39_PZI020108</name>
</gene>
<evidence type="ECO:0000313" key="10">
    <source>
        <dbReference type="EMBL" id="KAK8921223.1"/>
    </source>
</evidence>
<feature type="chain" id="PRO_5042869285" description="Gamma-soluble NSF attachment protein" evidence="9">
    <location>
        <begin position="26"/>
        <end position="133"/>
    </location>
</feature>
<evidence type="ECO:0000256" key="5">
    <source>
        <dbReference type="ARBA" id="ARBA00022927"/>
    </source>
</evidence>
<dbReference type="EMBL" id="JBBWWQ010000018">
    <property type="protein sequence ID" value="KAK8921223.1"/>
    <property type="molecule type" value="Genomic_DNA"/>
</dbReference>
<evidence type="ECO:0000256" key="4">
    <source>
        <dbReference type="ARBA" id="ARBA00022892"/>
    </source>
</evidence>
<dbReference type="AlphaFoldDB" id="A0AAP0AZB1"/>
<keyword evidence="11" id="KW-1185">Reference proteome</keyword>
<evidence type="ECO:0000256" key="6">
    <source>
        <dbReference type="ARBA" id="ARBA00023136"/>
    </source>
</evidence>
<dbReference type="Gene3D" id="1.25.40.10">
    <property type="entry name" value="Tetratricopeptide repeat domain"/>
    <property type="match status" value="1"/>
</dbReference>
<keyword evidence="3" id="KW-0813">Transport</keyword>
<dbReference type="GO" id="GO:0016192">
    <property type="term" value="P:vesicle-mediated transport"/>
    <property type="evidence" value="ECO:0007669"/>
    <property type="project" value="UniProtKB-KW"/>
</dbReference>
<comment type="subcellular location">
    <subcellularLocation>
        <location evidence="1">Membrane</location>
        <topology evidence="1">Peripheral membrane protein</topology>
    </subcellularLocation>
</comment>
<dbReference type="Pfam" id="PF14938">
    <property type="entry name" value="SNAP"/>
    <property type="match status" value="1"/>
</dbReference>
<evidence type="ECO:0000256" key="8">
    <source>
        <dbReference type="ARBA" id="ARBA00042485"/>
    </source>
</evidence>
<dbReference type="InterPro" id="IPR011990">
    <property type="entry name" value="TPR-like_helical_dom_sf"/>
</dbReference>
<evidence type="ECO:0000256" key="1">
    <source>
        <dbReference type="ARBA" id="ARBA00004170"/>
    </source>
</evidence>
<dbReference type="SUPFAM" id="SSF48452">
    <property type="entry name" value="TPR-like"/>
    <property type="match status" value="1"/>
</dbReference>
<dbReference type="GO" id="GO:0005483">
    <property type="term" value="F:soluble NSF attachment protein activity"/>
    <property type="evidence" value="ECO:0007669"/>
    <property type="project" value="TreeGrafter"/>
</dbReference>
<accession>A0AAP0AZB1</accession>
<dbReference type="PANTHER" id="PTHR13768">
    <property type="entry name" value="SOLUBLE NSF ATTACHMENT PROTEIN SNAP"/>
    <property type="match status" value="1"/>
</dbReference>
<comment type="similarity">
    <text evidence="2">Belongs to the SNAP family.</text>
</comment>
<keyword evidence="9" id="KW-0732">Signal</keyword>
<reference evidence="10 11" key="1">
    <citation type="journal article" date="2022" name="Nat. Plants">
        <title>Genomes of leafy and leafless Platanthera orchids illuminate the evolution of mycoheterotrophy.</title>
        <authorList>
            <person name="Li M.H."/>
            <person name="Liu K.W."/>
            <person name="Li Z."/>
            <person name="Lu H.C."/>
            <person name="Ye Q.L."/>
            <person name="Zhang D."/>
            <person name="Wang J.Y."/>
            <person name="Li Y.F."/>
            <person name="Zhong Z.M."/>
            <person name="Liu X."/>
            <person name="Yu X."/>
            <person name="Liu D.K."/>
            <person name="Tu X.D."/>
            <person name="Liu B."/>
            <person name="Hao Y."/>
            <person name="Liao X.Y."/>
            <person name="Jiang Y.T."/>
            <person name="Sun W.H."/>
            <person name="Chen J."/>
            <person name="Chen Y.Q."/>
            <person name="Ai Y."/>
            <person name="Zhai J.W."/>
            <person name="Wu S.S."/>
            <person name="Zhou Z."/>
            <person name="Hsiao Y.Y."/>
            <person name="Wu W.L."/>
            <person name="Chen Y.Y."/>
            <person name="Lin Y.F."/>
            <person name="Hsu J.L."/>
            <person name="Li C.Y."/>
            <person name="Wang Z.W."/>
            <person name="Zhao X."/>
            <person name="Zhong W.Y."/>
            <person name="Ma X.K."/>
            <person name="Ma L."/>
            <person name="Huang J."/>
            <person name="Chen G.Z."/>
            <person name="Huang M.Z."/>
            <person name="Huang L."/>
            <person name="Peng D.H."/>
            <person name="Luo Y.B."/>
            <person name="Zou S.Q."/>
            <person name="Chen S.P."/>
            <person name="Lan S."/>
            <person name="Tsai W.C."/>
            <person name="Van de Peer Y."/>
            <person name="Liu Z.J."/>
        </authorList>
    </citation>
    <scope>NUCLEOTIDE SEQUENCE [LARGE SCALE GENOMIC DNA]</scope>
    <source>
        <strain evidence="10">Lor287</strain>
    </source>
</reference>
<dbReference type="InterPro" id="IPR000744">
    <property type="entry name" value="NSF_attach"/>
</dbReference>
<evidence type="ECO:0000256" key="2">
    <source>
        <dbReference type="ARBA" id="ARBA00010050"/>
    </source>
</evidence>
<dbReference type="GO" id="GO:0031201">
    <property type="term" value="C:SNARE complex"/>
    <property type="evidence" value="ECO:0007669"/>
    <property type="project" value="TreeGrafter"/>
</dbReference>
<keyword evidence="4" id="KW-0931">ER-Golgi transport</keyword>
<feature type="signal peptide" evidence="9">
    <location>
        <begin position="1"/>
        <end position="25"/>
    </location>
</feature>
<evidence type="ECO:0000256" key="7">
    <source>
        <dbReference type="ARBA" id="ARBA00040047"/>
    </source>
</evidence>
<comment type="caution">
    <text evidence="10">The sequence shown here is derived from an EMBL/GenBank/DDBJ whole genome shotgun (WGS) entry which is preliminary data.</text>
</comment>
<dbReference type="Proteomes" id="UP001418222">
    <property type="component" value="Unassembled WGS sequence"/>
</dbReference>
<dbReference type="GO" id="GO:0005774">
    <property type="term" value="C:vacuolar membrane"/>
    <property type="evidence" value="ECO:0007669"/>
    <property type="project" value="TreeGrafter"/>
</dbReference>
<evidence type="ECO:0000256" key="9">
    <source>
        <dbReference type="SAM" id="SignalP"/>
    </source>
</evidence>
<keyword evidence="5" id="KW-0653">Protein transport</keyword>
<evidence type="ECO:0000256" key="3">
    <source>
        <dbReference type="ARBA" id="ARBA00022448"/>
    </source>
</evidence>
<protein>
    <recommendedName>
        <fullName evidence="7">Gamma-soluble NSF attachment protein</fullName>
    </recommendedName>
    <alternativeName>
        <fullName evidence="8">N-ethylmaleimide-sensitive factor attachment protein gamma</fullName>
    </alternativeName>
</protein>
<name>A0AAP0AZB1_9ASPA</name>
<organism evidence="10 11">
    <name type="scientific">Platanthera zijinensis</name>
    <dbReference type="NCBI Taxonomy" id="2320716"/>
    <lineage>
        <taxon>Eukaryota</taxon>
        <taxon>Viridiplantae</taxon>
        <taxon>Streptophyta</taxon>
        <taxon>Embryophyta</taxon>
        <taxon>Tracheophyta</taxon>
        <taxon>Spermatophyta</taxon>
        <taxon>Magnoliopsida</taxon>
        <taxon>Liliopsida</taxon>
        <taxon>Asparagales</taxon>
        <taxon>Orchidaceae</taxon>
        <taxon>Orchidoideae</taxon>
        <taxon>Orchideae</taxon>
        <taxon>Orchidinae</taxon>
        <taxon>Platanthera</taxon>
    </lineage>
</organism>
<sequence>MPTPYATISLFMHLFLTSFYGPWDAAKHMESAAALAKDLHRWNEVSDHYRKASELYMECRRSQPASDALAKGASALEYTEPDEAIDMYDDACGILEEDGKEQMDFDLYISSTSIYIKLENYLRSSTYVKQTEN</sequence>